<protein>
    <submittedName>
        <fullName evidence="7">Uncharacterized protein</fullName>
    </submittedName>
</protein>
<dbReference type="GO" id="GO:0005179">
    <property type="term" value="F:hormone activity"/>
    <property type="evidence" value="ECO:0007669"/>
    <property type="project" value="UniProtKB-KW"/>
</dbReference>
<keyword evidence="8" id="KW-1185">Reference proteome</keyword>
<dbReference type="PROSITE" id="PS00984">
    <property type="entry name" value="UROTENSIN_II"/>
    <property type="match status" value="1"/>
</dbReference>
<dbReference type="GO" id="GO:0097746">
    <property type="term" value="P:blood vessel diameter maintenance"/>
    <property type="evidence" value="ECO:0007669"/>
    <property type="project" value="InterPro"/>
</dbReference>
<sequence length="180" mass="19196">MQSAAGFRGLLAPVAVLVMEMAIMAVLVPAVLSAPFTPDQDPRRTSDGKALYAMPSSADTAEKTVSSISSPERREKFLKVLLALEELQRSISVGGKITMVQRGNKSSHRGGGKKNKAVVSEDAQRAATLPPVDGGGTDSGPSDRPPGPQNRGGKDIKKSHPQSPKKPNKRVCFWKYCSQN</sequence>
<evidence type="ECO:0000313" key="7">
    <source>
        <dbReference type="EMBL" id="KAJ8255793.1"/>
    </source>
</evidence>
<organism evidence="7 8">
    <name type="scientific">Conger conger</name>
    <name type="common">Conger eel</name>
    <name type="synonym">Muraena conger</name>
    <dbReference type="NCBI Taxonomy" id="82655"/>
    <lineage>
        <taxon>Eukaryota</taxon>
        <taxon>Metazoa</taxon>
        <taxon>Chordata</taxon>
        <taxon>Craniata</taxon>
        <taxon>Vertebrata</taxon>
        <taxon>Euteleostomi</taxon>
        <taxon>Actinopterygii</taxon>
        <taxon>Neopterygii</taxon>
        <taxon>Teleostei</taxon>
        <taxon>Anguilliformes</taxon>
        <taxon>Congridae</taxon>
        <taxon>Conger</taxon>
    </lineage>
</organism>
<evidence type="ECO:0000256" key="3">
    <source>
        <dbReference type="ARBA" id="ARBA00022525"/>
    </source>
</evidence>
<feature type="compositionally biased region" description="Basic residues" evidence="6">
    <location>
        <begin position="105"/>
        <end position="116"/>
    </location>
</feature>
<dbReference type="AlphaFoldDB" id="A0A9Q1D230"/>
<evidence type="ECO:0000256" key="4">
    <source>
        <dbReference type="ARBA" id="ARBA00022702"/>
    </source>
</evidence>
<dbReference type="OrthoDB" id="8854060at2759"/>
<keyword evidence="4" id="KW-0372">Hormone</keyword>
<proteinExistence type="inferred from homology"/>
<comment type="subcellular location">
    <subcellularLocation>
        <location evidence="1">Secreted</location>
    </subcellularLocation>
</comment>
<comment type="caution">
    <text evidence="7">The sequence shown here is derived from an EMBL/GenBank/DDBJ whole genome shotgun (WGS) entry which is preliminary data.</text>
</comment>
<accession>A0A9Q1D230</accession>
<dbReference type="EMBL" id="JAFJMO010000015">
    <property type="protein sequence ID" value="KAJ8255793.1"/>
    <property type="molecule type" value="Genomic_DNA"/>
</dbReference>
<evidence type="ECO:0000256" key="6">
    <source>
        <dbReference type="SAM" id="MobiDB-lite"/>
    </source>
</evidence>
<gene>
    <name evidence="7" type="ORF">COCON_G00196570</name>
</gene>
<dbReference type="Proteomes" id="UP001152803">
    <property type="component" value="Unassembled WGS sequence"/>
</dbReference>
<evidence type="ECO:0000256" key="1">
    <source>
        <dbReference type="ARBA" id="ARBA00004613"/>
    </source>
</evidence>
<feature type="region of interest" description="Disordered" evidence="6">
    <location>
        <begin position="98"/>
        <end position="171"/>
    </location>
</feature>
<evidence type="ECO:0000256" key="2">
    <source>
        <dbReference type="ARBA" id="ARBA00006719"/>
    </source>
</evidence>
<dbReference type="GO" id="GO:0008217">
    <property type="term" value="P:regulation of blood pressure"/>
    <property type="evidence" value="ECO:0007669"/>
    <property type="project" value="InterPro"/>
</dbReference>
<feature type="region of interest" description="Disordered" evidence="6">
    <location>
        <begin position="36"/>
        <end position="70"/>
    </location>
</feature>
<name>A0A9Q1D230_CONCO</name>
<keyword evidence="3" id="KW-0964">Secreted</keyword>
<dbReference type="InterPro" id="IPR001483">
    <property type="entry name" value="Urotensin_II"/>
</dbReference>
<feature type="compositionally biased region" description="Polar residues" evidence="6">
    <location>
        <begin position="57"/>
        <end position="70"/>
    </location>
</feature>
<evidence type="ECO:0000313" key="8">
    <source>
        <dbReference type="Proteomes" id="UP001152803"/>
    </source>
</evidence>
<keyword evidence="5" id="KW-1015">Disulfide bond</keyword>
<reference evidence="7" key="1">
    <citation type="journal article" date="2023" name="Science">
        <title>Genome structures resolve the early diversification of teleost fishes.</title>
        <authorList>
            <person name="Parey E."/>
            <person name="Louis A."/>
            <person name="Montfort J."/>
            <person name="Bouchez O."/>
            <person name="Roques C."/>
            <person name="Iampietro C."/>
            <person name="Lluch J."/>
            <person name="Castinel A."/>
            <person name="Donnadieu C."/>
            <person name="Desvignes T."/>
            <person name="Floi Bucao C."/>
            <person name="Jouanno E."/>
            <person name="Wen M."/>
            <person name="Mejri S."/>
            <person name="Dirks R."/>
            <person name="Jansen H."/>
            <person name="Henkel C."/>
            <person name="Chen W.J."/>
            <person name="Zahm M."/>
            <person name="Cabau C."/>
            <person name="Klopp C."/>
            <person name="Thompson A.W."/>
            <person name="Robinson-Rechavi M."/>
            <person name="Braasch I."/>
            <person name="Lecointre G."/>
            <person name="Bobe J."/>
            <person name="Postlethwait J.H."/>
            <person name="Berthelot C."/>
            <person name="Roest Crollius H."/>
            <person name="Guiguen Y."/>
        </authorList>
    </citation>
    <scope>NUCLEOTIDE SEQUENCE</scope>
    <source>
        <strain evidence="7">Concon-B</strain>
    </source>
</reference>
<evidence type="ECO:0000256" key="5">
    <source>
        <dbReference type="ARBA" id="ARBA00023157"/>
    </source>
</evidence>
<comment type="similarity">
    <text evidence="2">Belongs to the urotensin-2 family.</text>
</comment>
<dbReference type="GO" id="GO:0005576">
    <property type="term" value="C:extracellular region"/>
    <property type="evidence" value="ECO:0007669"/>
    <property type="project" value="UniProtKB-SubCell"/>
</dbReference>